<name>A0A9W9FVU9_9EURO</name>
<gene>
    <name evidence="6" type="ORF">N7456_004038</name>
</gene>
<dbReference type="PANTHER" id="PTHR46910:SF3">
    <property type="entry name" value="HALOTOLERANCE PROTEIN 9-RELATED"/>
    <property type="match status" value="1"/>
</dbReference>
<evidence type="ECO:0008006" key="8">
    <source>
        <dbReference type="Google" id="ProtNLM"/>
    </source>
</evidence>
<keyword evidence="2" id="KW-0479">Metal-binding</keyword>
<feature type="compositionally biased region" description="Basic and acidic residues" evidence="5">
    <location>
        <begin position="309"/>
        <end position="322"/>
    </location>
</feature>
<protein>
    <recommendedName>
        <fullName evidence="8">Transcription factor domain-containing protein</fullName>
    </recommendedName>
</protein>
<keyword evidence="4" id="KW-0539">Nucleus</keyword>
<dbReference type="GO" id="GO:0046872">
    <property type="term" value="F:metal ion binding"/>
    <property type="evidence" value="ECO:0007669"/>
    <property type="project" value="UniProtKB-KW"/>
</dbReference>
<evidence type="ECO:0000313" key="7">
    <source>
        <dbReference type="Proteomes" id="UP001149165"/>
    </source>
</evidence>
<evidence type="ECO:0000256" key="2">
    <source>
        <dbReference type="ARBA" id="ARBA00022723"/>
    </source>
</evidence>
<dbReference type="PANTHER" id="PTHR46910">
    <property type="entry name" value="TRANSCRIPTION FACTOR PDR1"/>
    <property type="match status" value="1"/>
</dbReference>
<proteinExistence type="predicted"/>
<feature type="compositionally biased region" description="Polar residues" evidence="5">
    <location>
        <begin position="36"/>
        <end position="62"/>
    </location>
</feature>
<dbReference type="GO" id="GO:0003677">
    <property type="term" value="F:DNA binding"/>
    <property type="evidence" value="ECO:0007669"/>
    <property type="project" value="UniProtKB-KW"/>
</dbReference>
<feature type="compositionally biased region" description="Low complexity" evidence="5">
    <location>
        <begin position="324"/>
        <end position="335"/>
    </location>
</feature>
<feature type="compositionally biased region" description="Low complexity" evidence="5">
    <location>
        <begin position="1"/>
        <end position="18"/>
    </location>
</feature>
<evidence type="ECO:0000256" key="3">
    <source>
        <dbReference type="ARBA" id="ARBA00023125"/>
    </source>
</evidence>
<dbReference type="EMBL" id="JAPQKH010000003">
    <property type="protein sequence ID" value="KAJ5107363.1"/>
    <property type="molecule type" value="Genomic_DNA"/>
</dbReference>
<feature type="region of interest" description="Disordered" evidence="5">
    <location>
        <begin position="253"/>
        <end position="335"/>
    </location>
</feature>
<evidence type="ECO:0000313" key="6">
    <source>
        <dbReference type="EMBL" id="KAJ5107363.1"/>
    </source>
</evidence>
<comment type="subcellular location">
    <subcellularLocation>
        <location evidence="1">Nucleus</location>
    </subcellularLocation>
</comment>
<dbReference type="GO" id="GO:0003700">
    <property type="term" value="F:DNA-binding transcription factor activity"/>
    <property type="evidence" value="ECO:0007669"/>
    <property type="project" value="InterPro"/>
</dbReference>
<reference evidence="6" key="1">
    <citation type="submission" date="2022-11" db="EMBL/GenBank/DDBJ databases">
        <authorList>
            <person name="Petersen C."/>
        </authorList>
    </citation>
    <scope>NUCLEOTIDE SEQUENCE</scope>
    <source>
        <strain evidence="6">IBT 30069</strain>
    </source>
</reference>
<evidence type="ECO:0000256" key="4">
    <source>
        <dbReference type="ARBA" id="ARBA00023242"/>
    </source>
</evidence>
<reference evidence="6" key="2">
    <citation type="journal article" date="2023" name="IMA Fungus">
        <title>Comparative genomic study of the Penicillium genus elucidates a diverse pangenome and 15 lateral gene transfer events.</title>
        <authorList>
            <person name="Petersen C."/>
            <person name="Sorensen T."/>
            <person name="Nielsen M.R."/>
            <person name="Sondergaard T.E."/>
            <person name="Sorensen J.L."/>
            <person name="Fitzpatrick D.A."/>
            <person name="Frisvad J.C."/>
            <person name="Nielsen K.L."/>
        </authorList>
    </citation>
    <scope>NUCLEOTIDE SEQUENCE</scope>
    <source>
        <strain evidence="6">IBT 30069</strain>
    </source>
</reference>
<feature type="compositionally biased region" description="Acidic residues" evidence="5">
    <location>
        <begin position="295"/>
        <end position="308"/>
    </location>
</feature>
<comment type="caution">
    <text evidence="6">The sequence shown here is derived from an EMBL/GenBank/DDBJ whole genome shotgun (WGS) entry which is preliminary data.</text>
</comment>
<dbReference type="Proteomes" id="UP001149165">
    <property type="component" value="Unassembled WGS sequence"/>
</dbReference>
<keyword evidence="3" id="KW-0238">DNA-binding</keyword>
<dbReference type="AlphaFoldDB" id="A0A9W9FVU9"/>
<feature type="region of interest" description="Disordered" evidence="5">
    <location>
        <begin position="1"/>
        <end position="67"/>
    </location>
</feature>
<sequence>MTPVPDSQSQDPPSSGPGSRRRSRRVQREINGIDASFNSPSIQQSGTSPREQTESPTRPSNSDPEDILGSLQEMGAVEYVRQNLVNVIKTKRKRCQLKNYFLIAIHWFLINTGSSYTEHEEEEKTRLVDLFAAKIRNGGGIAAGDLRSLEIILRAPDMAFAEREDWPLRTCVDMLEKDLGQKFTSTLNPAGLRFLWVALRILISHGNVTSLGDEVHDEIERLDSMAIPSKHQAKRELLRKSLHFLRIRSKLSMHPSSSSRGRTARLPVGKYKSNRQKYDSRRSASRESGGHGDSADSENSEDPEDLEDLEAHGDFQNDDNHKVSNTSDSSAISLSLDPPSSLTSMLLDIYMKREHTFLPILELPVLESYRHAVQIERTDISSSEMAVLNFCYAIASVHPPRPIPRDNSMPANRQIPGGSKFYKNAQFLKVQNKSPDNSLILIQCNALQAQYLWATGQLRDAQSASPMRAIQNMLTASCKEDTRETEFLTRLWHSIWIIERAIFIDVGEIPPSMFDRSKKLLSEGSWSSEGTNRHQIKYFEVNGELYQRIDKLVMNDEHLRLGEHQCFRSKLNDLQISQVPGLNQQRGLKPLLESIQSLKDMTNPLPSESEHHLAFRIRHQYFVMRAYRPFFVLNIANSVRCIVCDSSAPHVLTQNLTSHGDASPVSDVQRAANYCVESAMQVLKLIFEHRGQKTSVRNYASSSTPCEDLHHLYVCGLIFVGIIMLPLSSSIGIEQQQLAETNYAKVAELLDMHAQNANDDKLRKKFSRCRDILKTFSELAMRVRNDTSKSSIEVLQGVKIERDPRCGIYRRLRDPPRYSNENAPTTDSWDLILGWLESLPSDIED</sequence>
<accession>A0A9W9FVU9</accession>
<dbReference type="OrthoDB" id="424974at2759"/>
<dbReference type="CDD" id="cd12148">
    <property type="entry name" value="fungal_TF_MHR"/>
    <property type="match status" value="1"/>
</dbReference>
<keyword evidence="7" id="KW-1185">Reference proteome</keyword>
<organism evidence="6 7">
    <name type="scientific">Penicillium angulare</name>
    <dbReference type="NCBI Taxonomy" id="116970"/>
    <lineage>
        <taxon>Eukaryota</taxon>
        <taxon>Fungi</taxon>
        <taxon>Dikarya</taxon>
        <taxon>Ascomycota</taxon>
        <taxon>Pezizomycotina</taxon>
        <taxon>Eurotiomycetes</taxon>
        <taxon>Eurotiomycetidae</taxon>
        <taxon>Eurotiales</taxon>
        <taxon>Aspergillaceae</taxon>
        <taxon>Penicillium</taxon>
    </lineage>
</organism>
<dbReference type="InterPro" id="IPR050987">
    <property type="entry name" value="AtrR-like"/>
</dbReference>
<evidence type="ECO:0000256" key="1">
    <source>
        <dbReference type="ARBA" id="ARBA00004123"/>
    </source>
</evidence>
<dbReference type="GO" id="GO:0005634">
    <property type="term" value="C:nucleus"/>
    <property type="evidence" value="ECO:0007669"/>
    <property type="project" value="UniProtKB-SubCell"/>
</dbReference>
<evidence type="ECO:0000256" key="5">
    <source>
        <dbReference type="SAM" id="MobiDB-lite"/>
    </source>
</evidence>
<feature type="compositionally biased region" description="Basic and acidic residues" evidence="5">
    <location>
        <begin position="276"/>
        <end position="294"/>
    </location>
</feature>